<dbReference type="InterPro" id="IPR018258">
    <property type="entry name" value="Ribosomal_bL21_CS"/>
</dbReference>
<name>A0A1Y1S190_9SPIO</name>
<organism evidence="8 9">
    <name type="scientific">Marispirochaeta aestuarii</name>
    <dbReference type="NCBI Taxonomy" id="1963862"/>
    <lineage>
        <taxon>Bacteria</taxon>
        <taxon>Pseudomonadati</taxon>
        <taxon>Spirochaetota</taxon>
        <taxon>Spirochaetia</taxon>
        <taxon>Spirochaetales</taxon>
        <taxon>Spirochaetaceae</taxon>
        <taxon>Marispirochaeta</taxon>
    </lineage>
</organism>
<keyword evidence="9" id="KW-1185">Reference proteome</keyword>
<evidence type="ECO:0000256" key="3">
    <source>
        <dbReference type="ARBA" id="ARBA00022884"/>
    </source>
</evidence>
<comment type="subunit">
    <text evidence="6">Part of the 50S ribosomal subunit. Contacts protein L20.</text>
</comment>
<dbReference type="GO" id="GO:0006412">
    <property type="term" value="P:translation"/>
    <property type="evidence" value="ECO:0007669"/>
    <property type="project" value="UniProtKB-UniRule"/>
</dbReference>
<dbReference type="Pfam" id="PF00829">
    <property type="entry name" value="Ribosomal_L21p"/>
    <property type="match status" value="1"/>
</dbReference>
<evidence type="ECO:0000256" key="4">
    <source>
        <dbReference type="ARBA" id="ARBA00022980"/>
    </source>
</evidence>
<evidence type="ECO:0000313" key="8">
    <source>
        <dbReference type="EMBL" id="ORC37197.1"/>
    </source>
</evidence>
<dbReference type="STRING" id="1963862.B4O97_03130"/>
<keyword evidence="4 6" id="KW-0689">Ribosomal protein</keyword>
<keyword evidence="5 6" id="KW-0687">Ribonucleoprotein</keyword>
<dbReference type="NCBIfam" id="TIGR00061">
    <property type="entry name" value="L21"/>
    <property type="match status" value="1"/>
</dbReference>
<dbReference type="EMBL" id="MWQY01000003">
    <property type="protein sequence ID" value="ORC37197.1"/>
    <property type="molecule type" value="Genomic_DNA"/>
</dbReference>
<dbReference type="Proteomes" id="UP000192343">
    <property type="component" value="Unassembled WGS sequence"/>
</dbReference>
<dbReference type="OrthoDB" id="9813334at2"/>
<dbReference type="PANTHER" id="PTHR21349:SF0">
    <property type="entry name" value="LARGE RIBOSOMAL SUBUNIT PROTEIN BL21M"/>
    <property type="match status" value="1"/>
</dbReference>
<dbReference type="SUPFAM" id="SSF141091">
    <property type="entry name" value="L21p-like"/>
    <property type="match status" value="1"/>
</dbReference>
<evidence type="ECO:0000256" key="6">
    <source>
        <dbReference type="HAMAP-Rule" id="MF_01363"/>
    </source>
</evidence>
<proteinExistence type="inferred from homology"/>
<dbReference type="PROSITE" id="PS01169">
    <property type="entry name" value="RIBOSOMAL_L21"/>
    <property type="match status" value="1"/>
</dbReference>
<evidence type="ECO:0000256" key="2">
    <source>
        <dbReference type="ARBA" id="ARBA00022730"/>
    </source>
</evidence>
<evidence type="ECO:0000256" key="7">
    <source>
        <dbReference type="RuleBase" id="RU000562"/>
    </source>
</evidence>
<accession>A0A1Y1S190</accession>
<sequence length="104" mass="11588">MYALVEIKGKQYKLEKGSVLQVDKLEGDAGSDVEFDSVLMTSDEAGVNVGAPYVKNAKVTATIEDHTKGDKVTIIKYKRRKGYRRKQGHRQQYSVIKVKDIVGA</sequence>
<dbReference type="PANTHER" id="PTHR21349">
    <property type="entry name" value="50S RIBOSOMAL PROTEIN L21"/>
    <property type="match status" value="1"/>
</dbReference>
<dbReference type="GO" id="GO:0005840">
    <property type="term" value="C:ribosome"/>
    <property type="evidence" value="ECO:0007669"/>
    <property type="project" value="UniProtKB-KW"/>
</dbReference>
<dbReference type="GO" id="GO:1990904">
    <property type="term" value="C:ribonucleoprotein complex"/>
    <property type="evidence" value="ECO:0007669"/>
    <property type="project" value="UniProtKB-KW"/>
</dbReference>
<comment type="function">
    <text evidence="6 7">This protein binds to 23S rRNA in the presence of protein L20.</text>
</comment>
<dbReference type="InterPro" id="IPR001787">
    <property type="entry name" value="Ribosomal_bL21"/>
</dbReference>
<dbReference type="InterPro" id="IPR036164">
    <property type="entry name" value="bL21-like_sf"/>
</dbReference>
<evidence type="ECO:0000256" key="5">
    <source>
        <dbReference type="ARBA" id="ARBA00023274"/>
    </source>
</evidence>
<dbReference type="GO" id="GO:0019843">
    <property type="term" value="F:rRNA binding"/>
    <property type="evidence" value="ECO:0007669"/>
    <property type="project" value="UniProtKB-UniRule"/>
</dbReference>
<comment type="caution">
    <text evidence="8">The sequence shown here is derived from an EMBL/GenBank/DDBJ whole genome shotgun (WGS) entry which is preliminary data.</text>
</comment>
<dbReference type="HAMAP" id="MF_01363">
    <property type="entry name" value="Ribosomal_bL21"/>
    <property type="match status" value="1"/>
</dbReference>
<evidence type="ECO:0000313" key="9">
    <source>
        <dbReference type="Proteomes" id="UP000192343"/>
    </source>
</evidence>
<dbReference type="RefSeq" id="WP_083048241.1">
    <property type="nucleotide sequence ID" value="NZ_CAXXQO010000002.1"/>
</dbReference>
<keyword evidence="3 6" id="KW-0694">RNA-binding</keyword>
<dbReference type="InterPro" id="IPR028909">
    <property type="entry name" value="bL21-like"/>
</dbReference>
<protein>
    <recommendedName>
        <fullName evidence="6">Large ribosomal subunit protein bL21</fullName>
    </recommendedName>
</protein>
<dbReference type="AlphaFoldDB" id="A0A1Y1S190"/>
<evidence type="ECO:0000256" key="1">
    <source>
        <dbReference type="ARBA" id="ARBA00008563"/>
    </source>
</evidence>
<keyword evidence="2 6" id="KW-0699">rRNA-binding</keyword>
<reference evidence="8 9" key="1">
    <citation type="submission" date="2017-03" db="EMBL/GenBank/DDBJ databases">
        <title>Draft Genome sequence of Marispirochaeta sp. strain JC444.</title>
        <authorList>
            <person name="Shivani Y."/>
            <person name="Subhash Y."/>
            <person name="Sasikala C."/>
            <person name="Ramana C."/>
        </authorList>
    </citation>
    <scope>NUCLEOTIDE SEQUENCE [LARGE SCALE GENOMIC DNA]</scope>
    <source>
        <strain evidence="8 9">JC444</strain>
    </source>
</reference>
<gene>
    <name evidence="6" type="primary">rplU</name>
    <name evidence="8" type="ORF">B4O97_03130</name>
</gene>
<dbReference type="GO" id="GO:0005737">
    <property type="term" value="C:cytoplasm"/>
    <property type="evidence" value="ECO:0007669"/>
    <property type="project" value="UniProtKB-ARBA"/>
</dbReference>
<comment type="similarity">
    <text evidence="1 6 7">Belongs to the bacterial ribosomal protein bL21 family.</text>
</comment>
<dbReference type="GO" id="GO:0003735">
    <property type="term" value="F:structural constituent of ribosome"/>
    <property type="evidence" value="ECO:0007669"/>
    <property type="project" value="InterPro"/>
</dbReference>